<organism evidence="1 3">
    <name type="scientific">Heterodera trifolii</name>
    <dbReference type="NCBI Taxonomy" id="157864"/>
    <lineage>
        <taxon>Eukaryota</taxon>
        <taxon>Metazoa</taxon>
        <taxon>Ecdysozoa</taxon>
        <taxon>Nematoda</taxon>
        <taxon>Chromadorea</taxon>
        <taxon>Rhabditida</taxon>
        <taxon>Tylenchina</taxon>
        <taxon>Tylenchomorpha</taxon>
        <taxon>Tylenchoidea</taxon>
        <taxon>Heteroderidae</taxon>
        <taxon>Heteroderinae</taxon>
        <taxon>Heterodera</taxon>
    </lineage>
</organism>
<proteinExistence type="predicted"/>
<dbReference type="Proteomes" id="UP001620626">
    <property type="component" value="Unassembled WGS sequence"/>
</dbReference>
<evidence type="ECO:0000313" key="3">
    <source>
        <dbReference type="Proteomes" id="UP001620626"/>
    </source>
</evidence>
<sequence>MQCECTGAILEGHKGAGGGPYLDENLGNLFCDQLMVFYSGVCLFDHVVRLGATKSPNTWARTKALTSRSGSVFWVSAPTTDEAEMPENAERIKCQKRKRRRK</sequence>
<reference evidence="1 3" key="1">
    <citation type="submission" date="2024-10" db="EMBL/GenBank/DDBJ databases">
        <authorList>
            <person name="Kim D."/>
        </authorList>
    </citation>
    <scope>NUCLEOTIDE SEQUENCE [LARGE SCALE GENOMIC DNA]</scope>
    <source>
        <strain evidence="1">BH-2024</strain>
    </source>
</reference>
<dbReference type="AlphaFoldDB" id="A0ABD2LRI6"/>
<accession>A0ABD2LRI6</accession>
<dbReference type="EMBL" id="JBICBT010000310">
    <property type="protein sequence ID" value="KAL3117716.1"/>
    <property type="molecule type" value="Genomic_DNA"/>
</dbReference>
<protein>
    <submittedName>
        <fullName evidence="1">Uncharacterized protein</fullName>
    </submittedName>
</protein>
<name>A0ABD2LRI6_9BILA</name>
<keyword evidence="3" id="KW-1185">Reference proteome</keyword>
<gene>
    <name evidence="1" type="ORF">niasHT_004997</name>
    <name evidence="2" type="ORF">niasHT_004999</name>
</gene>
<comment type="caution">
    <text evidence="1">The sequence shown here is derived from an EMBL/GenBank/DDBJ whole genome shotgun (WGS) entry which is preliminary data.</text>
</comment>
<evidence type="ECO:0000313" key="2">
    <source>
        <dbReference type="EMBL" id="KAL3117718.1"/>
    </source>
</evidence>
<dbReference type="EMBL" id="JBICBT010000310">
    <property type="protein sequence ID" value="KAL3117718.1"/>
    <property type="molecule type" value="Genomic_DNA"/>
</dbReference>
<evidence type="ECO:0000313" key="1">
    <source>
        <dbReference type="EMBL" id="KAL3117716.1"/>
    </source>
</evidence>